<dbReference type="EMBL" id="VCBC01000005">
    <property type="protein sequence ID" value="TLU66416.1"/>
    <property type="molecule type" value="Genomic_DNA"/>
</dbReference>
<comment type="cofactor">
    <cofactor evidence="1">
        <name>[4Fe-4S] cluster</name>
        <dbReference type="ChEBI" id="CHEBI:49883"/>
    </cofactor>
</comment>
<evidence type="ECO:0000256" key="4">
    <source>
        <dbReference type="ARBA" id="ARBA00023004"/>
    </source>
</evidence>
<evidence type="ECO:0000313" key="6">
    <source>
        <dbReference type="EMBL" id="TLU66416.1"/>
    </source>
</evidence>
<dbReference type="GO" id="GO:0046872">
    <property type="term" value="F:metal ion binding"/>
    <property type="evidence" value="ECO:0007669"/>
    <property type="project" value="UniProtKB-KW"/>
</dbReference>
<dbReference type="Pfam" id="PF13353">
    <property type="entry name" value="Fer4_12"/>
    <property type="match status" value="1"/>
</dbReference>
<proteinExistence type="predicted"/>
<evidence type="ECO:0000256" key="2">
    <source>
        <dbReference type="ARBA" id="ARBA00022691"/>
    </source>
</evidence>
<reference evidence="6 7" key="1">
    <citation type="submission" date="2019-05" db="EMBL/GenBank/DDBJ databases">
        <title>Genome sequences of Thalassotalea litorea 1K03283.</title>
        <authorList>
            <person name="Zhang D."/>
        </authorList>
    </citation>
    <scope>NUCLEOTIDE SEQUENCE [LARGE SCALE GENOMIC DNA]</scope>
    <source>
        <strain evidence="6 7">MCCC 1K03283</strain>
    </source>
</reference>
<dbReference type="GO" id="GO:0003824">
    <property type="term" value="F:catalytic activity"/>
    <property type="evidence" value="ECO:0007669"/>
    <property type="project" value="InterPro"/>
</dbReference>
<dbReference type="Gene3D" id="3.20.20.70">
    <property type="entry name" value="Aldolase class I"/>
    <property type="match status" value="1"/>
</dbReference>
<keyword evidence="7" id="KW-1185">Reference proteome</keyword>
<dbReference type="InterPro" id="IPR007197">
    <property type="entry name" value="rSAM"/>
</dbReference>
<dbReference type="SUPFAM" id="SSF102114">
    <property type="entry name" value="Radical SAM enzymes"/>
    <property type="match status" value="1"/>
</dbReference>
<dbReference type="InterPro" id="IPR014191">
    <property type="entry name" value="Anaer_RNR_activator"/>
</dbReference>
<evidence type="ECO:0000313" key="7">
    <source>
        <dbReference type="Proteomes" id="UP000307790"/>
    </source>
</evidence>
<dbReference type="Proteomes" id="UP000307790">
    <property type="component" value="Unassembled WGS sequence"/>
</dbReference>
<evidence type="ECO:0000256" key="5">
    <source>
        <dbReference type="ARBA" id="ARBA00023014"/>
    </source>
</evidence>
<name>A0A5R9IT95_9GAMM</name>
<keyword evidence="5" id="KW-0411">Iron-sulfur</keyword>
<dbReference type="PROSITE" id="PS51257">
    <property type="entry name" value="PROKAR_LIPOPROTEIN"/>
    <property type="match status" value="1"/>
</dbReference>
<keyword evidence="4" id="KW-0408">Iron</keyword>
<evidence type="ECO:0000256" key="3">
    <source>
        <dbReference type="ARBA" id="ARBA00022723"/>
    </source>
</evidence>
<sequence>MLRYLPPQVVFQEVPDQVSLAFVITGCPLRCSGCHSKHTWSASYGNQLSNSQFSHYLSQYQSLITCVVFFGGEWHLNALIEKLKIAHQYQLKTCLYTGLEQVSDKLIKHLDFLKTGPWRADVGGLDNPGTNQRFIDVKTKQCLNHLFR</sequence>
<dbReference type="InterPro" id="IPR058240">
    <property type="entry name" value="rSAM_sf"/>
</dbReference>
<evidence type="ECO:0000256" key="1">
    <source>
        <dbReference type="ARBA" id="ARBA00001966"/>
    </source>
</evidence>
<accession>A0A5R9IT95</accession>
<dbReference type="OrthoDB" id="9782387at2"/>
<gene>
    <name evidence="6" type="primary">nrdG</name>
    <name evidence="6" type="ORF">FE810_06935</name>
</gene>
<comment type="caution">
    <text evidence="6">The sequence shown here is derived from an EMBL/GenBank/DDBJ whole genome shotgun (WGS) entry which is preliminary data.</text>
</comment>
<dbReference type="GO" id="GO:0051536">
    <property type="term" value="F:iron-sulfur cluster binding"/>
    <property type="evidence" value="ECO:0007669"/>
    <property type="project" value="UniProtKB-KW"/>
</dbReference>
<dbReference type="InterPro" id="IPR013785">
    <property type="entry name" value="Aldolase_TIM"/>
</dbReference>
<dbReference type="RefSeq" id="WP_138319291.1">
    <property type="nucleotide sequence ID" value="NZ_VCBC01000005.1"/>
</dbReference>
<keyword evidence="3" id="KW-0479">Metal-binding</keyword>
<dbReference type="AlphaFoldDB" id="A0A5R9IT95"/>
<organism evidence="6 7">
    <name type="scientific">Thalassotalea litorea</name>
    <dbReference type="NCBI Taxonomy" id="2020715"/>
    <lineage>
        <taxon>Bacteria</taxon>
        <taxon>Pseudomonadati</taxon>
        <taxon>Pseudomonadota</taxon>
        <taxon>Gammaproteobacteria</taxon>
        <taxon>Alteromonadales</taxon>
        <taxon>Colwelliaceae</taxon>
        <taxon>Thalassotalea</taxon>
    </lineage>
</organism>
<protein>
    <submittedName>
        <fullName evidence="6">Anaerobic ribonucleoside-triphosphate reductase activating protein</fullName>
    </submittedName>
</protein>
<dbReference type="NCBIfam" id="TIGR02826">
    <property type="entry name" value="RNR_activ_nrdG3"/>
    <property type="match status" value="1"/>
</dbReference>
<keyword evidence="2" id="KW-0949">S-adenosyl-L-methionine</keyword>
<dbReference type="SFLD" id="SFLDS00029">
    <property type="entry name" value="Radical_SAM"/>
    <property type="match status" value="1"/>
</dbReference>